<proteinExistence type="predicted"/>
<sequence length="134" mass="14698">MDGYDTHRVRYDTIQRGEPGGRPPLIRISRAKLGHPSYQKNKSRLLCCWGLGTPTEMQWPEVSSLQNWHVYLQWEPQNLARGVTCLRPDATGVGANDPNGGEAAPSSTSRGTVERRGDGGGGSTEATLSRYESQ</sequence>
<dbReference type="AlphaFoldDB" id="A0ABD1WRW8"/>
<dbReference type="EMBL" id="JBFOLJ010000002">
    <property type="protein sequence ID" value="KAL2552449.1"/>
    <property type="molecule type" value="Genomic_DNA"/>
</dbReference>
<reference evidence="3" key="1">
    <citation type="submission" date="2024-07" db="EMBL/GenBank/DDBJ databases">
        <title>Two chromosome-level genome assemblies of Korean endemic species Abeliophyllum distichum and Forsythia ovata (Oleaceae).</title>
        <authorList>
            <person name="Jang H."/>
        </authorList>
    </citation>
    <scope>NUCLEOTIDE SEQUENCE [LARGE SCALE GENOMIC DNA]</scope>
</reference>
<feature type="region of interest" description="Disordered" evidence="1">
    <location>
        <begin position="87"/>
        <end position="134"/>
    </location>
</feature>
<evidence type="ECO:0000256" key="1">
    <source>
        <dbReference type="SAM" id="MobiDB-lite"/>
    </source>
</evidence>
<dbReference type="Proteomes" id="UP001604277">
    <property type="component" value="Unassembled WGS sequence"/>
</dbReference>
<organism evidence="2 3">
    <name type="scientific">Forsythia ovata</name>
    <dbReference type="NCBI Taxonomy" id="205694"/>
    <lineage>
        <taxon>Eukaryota</taxon>
        <taxon>Viridiplantae</taxon>
        <taxon>Streptophyta</taxon>
        <taxon>Embryophyta</taxon>
        <taxon>Tracheophyta</taxon>
        <taxon>Spermatophyta</taxon>
        <taxon>Magnoliopsida</taxon>
        <taxon>eudicotyledons</taxon>
        <taxon>Gunneridae</taxon>
        <taxon>Pentapetalae</taxon>
        <taxon>asterids</taxon>
        <taxon>lamiids</taxon>
        <taxon>Lamiales</taxon>
        <taxon>Oleaceae</taxon>
        <taxon>Forsythieae</taxon>
        <taxon>Forsythia</taxon>
    </lineage>
</organism>
<evidence type="ECO:0000313" key="3">
    <source>
        <dbReference type="Proteomes" id="UP001604277"/>
    </source>
</evidence>
<protein>
    <submittedName>
        <fullName evidence="2">Serine/threonine-protein phosphatase</fullName>
    </submittedName>
</protein>
<keyword evidence="3" id="KW-1185">Reference proteome</keyword>
<feature type="compositionally biased region" description="Polar residues" evidence="1">
    <location>
        <begin position="124"/>
        <end position="134"/>
    </location>
</feature>
<evidence type="ECO:0000313" key="2">
    <source>
        <dbReference type="EMBL" id="KAL2552449.1"/>
    </source>
</evidence>
<gene>
    <name evidence="2" type="ORF">Fot_06068</name>
</gene>
<comment type="caution">
    <text evidence="2">The sequence shown here is derived from an EMBL/GenBank/DDBJ whole genome shotgun (WGS) entry which is preliminary data.</text>
</comment>
<name>A0ABD1WRW8_9LAMI</name>
<accession>A0ABD1WRW8</accession>